<name>A0ABU0LJ88_XANAG</name>
<dbReference type="EMBL" id="JAUSVY010000014">
    <property type="protein sequence ID" value="MDQ0507198.1"/>
    <property type="molecule type" value="Genomic_DNA"/>
</dbReference>
<evidence type="ECO:0000313" key="4">
    <source>
        <dbReference type="Proteomes" id="UP001241747"/>
    </source>
</evidence>
<dbReference type="InterPro" id="IPR012675">
    <property type="entry name" value="Beta-grasp_dom_sf"/>
</dbReference>
<evidence type="ECO:0000313" key="3">
    <source>
        <dbReference type="EMBL" id="MDQ0507198.1"/>
    </source>
</evidence>
<dbReference type="CDD" id="cd00207">
    <property type="entry name" value="fer2"/>
    <property type="match status" value="1"/>
</dbReference>
<dbReference type="InterPro" id="IPR017927">
    <property type="entry name" value="FAD-bd_FR_type"/>
</dbReference>
<proteinExistence type="predicted"/>
<accession>A0ABU0LJ88</accession>
<dbReference type="InterPro" id="IPR001041">
    <property type="entry name" value="2Fe-2S_ferredoxin-type"/>
</dbReference>
<dbReference type="SUPFAM" id="SSF52343">
    <property type="entry name" value="Ferredoxin reductase-like, C-terminal NADP-linked domain"/>
    <property type="match status" value="1"/>
</dbReference>
<feature type="domain" description="2Fe-2S ferredoxin-type" evidence="1">
    <location>
        <begin position="235"/>
        <end position="319"/>
    </location>
</feature>
<dbReference type="PROSITE" id="PS51085">
    <property type="entry name" value="2FE2S_FER_2"/>
    <property type="match status" value="1"/>
</dbReference>
<dbReference type="InterPro" id="IPR006058">
    <property type="entry name" value="2Fe2S_fd_BS"/>
</dbReference>
<evidence type="ECO:0000259" key="1">
    <source>
        <dbReference type="PROSITE" id="PS51085"/>
    </source>
</evidence>
<dbReference type="PANTHER" id="PTHR30212">
    <property type="entry name" value="PROTEIN YIIM"/>
    <property type="match status" value="1"/>
</dbReference>
<organism evidence="3 4">
    <name type="scientific">Xanthobacter agilis</name>
    <dbReference type="NCBI Taxonomy" id="47492"/>
    <lineage>
        <taxon>Bacteria</taxon>
        <taxon>Pseudomonadati</taxon>
        <taxon>Pseudomonadota</taxon>
        <taxon>Alphaproteobacteria</taxon>
        <taxon>Hyphomicrobiales</taxon>
        <taxon>Xanthobacteraceae</taxon>
        <taxon>Xanthobacter</taxon>
    </lineage>
</organism>
<dbReference type="Proteomes" id="UP001241747">
    <property type="component" value="Unassembled WGS sequence"/>
</dbReference>
<dbReference type="PANTHER" id="PTHR30212:SF2">
    <property type="entry name" value="PROTEIN YIIM"/>
    <property type="match status" value="1"/>
</dbReference>
<dbReference type="Pfam" id="PF00111">
    <property type="entry name" value="Fer2"/>
    <property type="match status" value="1"/>
</dbReference>
<dbReference type="InterPro" id="IPR036010">
    <property type="entry name" value="2Fe-2S_ferredoxin-like_sf"/>
</dbReference>
<protein>
    <submittedName>
        <fullName evidence="3">Vanillate O-demethylase ferredoxin subunit</fullName>
        <ecNumber evidence="3">1.14.13.82</ecNumber>
    </submittedName>
</protein>
<feature type="domain" description="FAD-binding FR-type" evidence="2">
    <location>
        <begin position="4"/>
        <end position="106"/>
    </location>
</feature>
<dbReference type="SUPFAM" id="SSF54292">
    <property type="entry name" value="2Fe-2S ferredoxin-like"/>
    <property type="match status" value="1"/>
</dbReference>
<comment type="caution">
    <text evidence="3">The sequence shown here is derived from an EMBL/GenBank/DDBJ whole genome shotgun (WGS) entry which is preliminary data.</text>
</comment>
<dbReference type="InterPro" id="IPR017938">
    <property type="entry name" value="Riboflavin_synthase-like_b-brl"/>
</dbReference>
<gene>
    <name evidence="3" type="ORF">QOZ94_004014</name>
</gene>
<dbReference type="InterPro" id="IPR052353">
    <property type="entry name" value="Benzoxazolinone_Detox_Enz"/>
</dbReference>
<dbReference type="Gene3D" id="2.40.30.10">
    <property type="entry name" value="Translation factors"/>
    <property type="match status" value="1"/>
</dbReference>
<dbReference type="CDD" id="cd06185">
    <property type="entry name" value="PDR_like"/>
    <property type="match status" value="1"/>
</dbReference>
<dbReference type="PRINTS" id="PR00409">
    <property type="entry name" value="PHDIOXRDTASE"/>
</dbReference>
<dbReference type="PROSITE" id="PS00197">
    <property type="entry name" value="2FE2S_FER_1"/>
    <property type="match status" value="1"/>
</dbReference>
<keyword evidence="3" id="KW-0560">Oxidoreductase</keyword>
<dbReference type="GO" id="GO:0018489">
    <property type="term" value="F:vanillate monooxygenase activity"/>
    <property type="evidence" value="ECO:0007669"/>
    <property type="project" value="UniProtKB-EC"/>
</dbReference>
<evidence type="ECO:0000259" key="2">
    <source>
        <dbReference type="PROSITE" id="PS51384"/>
    </source>
</evidence>
<reference evidence="3 4" key="1">
    <citation type="submission" date="2023-07" db="EMBL/GenBank/DDBJ databases">
        <title>Genomic Encyclopedia of Type Strains, Phase IV (KMG-IV): sequencing the most valuable type-strain genomes for metagenomic binning, comparative biology and taxonomic classification.</title>
        <authorList>
            <person name="Goeker M."/>
        </authorList>
    </citation>
    <scope>NUCLEOTIDE SEQUENCE [LARGE SCALE GENOMIC DNA]</scope>
    <source>
        <strain evidence="3 4">DSM 3770</strain>
    </source>
</reference>
<dbReference type="SUPFAM" id="SSF63380">
    <property type="entry name" value="Riboflavin synthase domain-like"/>
    <property type="match status" value="1"/>
</dbReference>
<dbReference type="PROSITE" id="PS51384">
    <property type="entry name" value="FAD_FR"/>
    <property type="match status" value="1"/>
</dbReference>
<keyword evidence="4" id="KW-1185">Reference proteome</keyword>
<dbReference type="Gene3D" id="3.40.50.80">
    <property type="entry name" value="Nucleotide-binding domain of ferredoxin-NADP reductase (FNR) module"/>
    <property type="match status" value="1"/>
</dbReference>
<dbReference type="EC" id="1.14.13.82" evidence="3"/>
<sequence length="319" mass="34399">MSDDALHPVVVAKKTVEANNMVSLELVDPAGAELPAFSPGSHIDVTIPGGLVRQYSLFNSASERSHYRIGVWKDANSRGGSVAIYEKVNVGDTLQVSTPRNRFKVPKDTARAVLIARGIGVTPILSIADHLKSKDIPFELHYLFAGGSPGSFKGTIEASSFAENTTFYLEGAQPPFNPATILADRPDDTQLFICGVDWWMDPIANTAQQKGFGANRVHMERFGGKAPAPLLDKVFEVKIASTGKTYQIPGDKSVSAALEEKGVKIPTSCEQGACGTCKVKVLEGEVDHRDKRLTAAQRDEGWMLACVSRGKGDLLVLDM</sequence>
<dbReference type="RefSeq" id="WP_237346360.1">
    <property type="nucleotide sequence ID" value="NZ_JABWGX010000018.1"/>
</dbReference>
<dbReference type="Gene3D" id="3.10.20.30">
    <property type="match status" value="1"/>
</dbReference>
<dbReference type="InterPro" id="IPR039261">
    <property type="entry name" value="FNR_nucleotide-bd"/>
</dbReference>